<evidence type="ECO:0000313" key="1">
    <source>
        <dbReference type="EMBL" id="KDN49596.1"/>
    </source>
</evidence>
<reference evidence="1 2" key="1">
    <citation type="submission" date="2014-05" db="EMBL/GenBank/DDBJ databases">
        <title>Draft genome sequence of a rare smut relative, Tilletiaria anomala UBC 951.</title>
        <authorList>
            <consortium name="DOE Joint Genome Institute"/>
            <person name="Toome M."/>
            <person name="Kuo A."/>
            <person name="Henrissat B."/>
            <person name="Lipzen A."/>
            <person name="Tritt A."/>
            <person name="Yoshinaga Y."/>
            <person name="Zane M."/>
            <person name="Barry K."/>
            <person name="Grigoriev I.V."/>
            <person name="Spatafora J.W."/>
            <person name="Aimea M.C."/>
        </authorList>
    </citation>
    <scope>NUCLEOTIDE SEQUENCE [LARGE SCALE GENOMIC DNA]</scope>
    <source>
        <strain evidence="1 2">UBC 951</strain>
    </source>
</reference>
<dbReference type="AlphaFoldDB" id="A0A066W767"/>
<dbReference type="OMA" id="WGDYKGT"/>
<dbReference type="InParanoid" id="A0A066W767"/>
<keyword evidence="2" id="KW-1185">Reference proteome</keyword>
<dbReference type="RefSeq" id="XP_013244382.1">
    <property type="nucleotide sequence ID" value="XM_013388928.1"/>
</dbReference>
<feature type="non-terminal residue" evidence="1">
    <location>
        <position position="1"/>
    </location>
</feature>
<evidence type="ECO:0000313" key="2">
    <source>
        <dbReference type="Proteomes" id="UP000027361"/>
    </source>
</evidence>
<gene>
    <name evidence="1" type="ORF">K437DRAFT_217271</name>
</gene>
<comment type="caution">
    <text evidence="1">The sequence shown here is derived from an EMBL/GenBank/DDBJ whole genome shotgun (WGS) entry which is preliminary data.</text>
</comment>
<dbReference type="Proteomes" id="UP000027361">
    <property type="component" value="Unassembled WGS sequence"/>
</dbReference>
<keyword evidence="1" id="KW-0378">Hydrolase</keyword>
<name>A0A066W767_TILAU</name>
<dbReference type="OrthoDB" id="5592486at2759"/>
<dbReference type="GO" id="GO:0016787">
    <property type="term" value="F:hydrolase activity"/>
    <property type="evidence" value="ECO:0007669"/>
    <property type="project" value="UniProtKB-KW"/>
</dbReference>
<accession>A0A066W767</accession>
<dbReference type="STRING" id="1037660.A0A066W767"/>
<dbReference type="PANTHER" id="PTHR11440">
    <property type="entry name" value="LECITHIN-CHOLESTEROL ACYLTRANSFERASE-RELATED"/>
    <property type="match status" value="1"/>
</dbReference>
<sequence>PKLPVCFSHGLFGFDQLTLMPSVTISYWRGVIEALEANGCEVLVCRVPMSASIQERAAALKAQIEERFAGREINIVAHSMGGLDSRYLVSQLRPSFSIKSLTTITTPHRGSTFADFMLDKVIGRDKLARLLSMLKSVGLPGGGRAFENLAVDAMHEFNKRVPDHPATRYYSWGAQFTPSVWNEFRIPHGIIYEAEGANDGMVSVESSKWGQYQGTLDNVSHLQIVGW</sequence>
<dbReference type="GeneID" id="25262162"/>
<dbReference type="InterPro" id="IPR029058">
    <property type="entry name" value="AB_hydrolase_fold"/>
</dbReference>
<feature type="non-terminal residue" evidence="1">
    <location>
        <position position="227"/>
    </location>
</feature>
<dbReference type="SUPFAM" id="SSF53474">
    <property type="entry name" value="alpha/beta-Hydrolases"/>
    <property type="match status" value="1"/>
</dbReference>
<proteinExistence type="predicted"/>
<organism evidence="1 2">
    <name type="scientific">Tilletiaria anomala (strain ATCC 24038 / CBS 436.72 / UBC 951)</name>
    <dbReference type="NCBI Taxonomy" id="1037660"/>
    <lineage>
        <taxon>Eukaryota</taxon>
        <taxon>Fungi</taxon>
        <taxon>Dikarya</taxon>
        <taxon>Basidiomycota</taxon>
        <taxon>Ustilaginomycotina</taxon>
        <taxon>Exobasidiomycetes</taxon>
        <taxon>Georgefischeriales</taxon>
        <taxon>Tilletiariaceae</taxon>
        <taxon>Tilletiaria</taxon>
    </lineage>
</organism>
<protein>
    <submittedName>
        <fullName evidence="1">Alpha/beta-hydrolase</fullName>
    </submittedName>
</protein>
<dbReference type="Gene3D" id="3.40.50.1820">
    <property type="entry name" value="alpha/beta hydrolase"/>
    <property type="match status" value="1"/>
</dbReference>
<dbReference type="EMBL" id="JMSN01000021">
    <property type="protein sequence ID" value="KDN49596.1"/>
    <property type="molecule type" value="Genomic_DNA"/>
</dbReference>
<dbReference type="HOGENOM" id="CLU_015737_1_2_1"/>